<gene>
    <name evidence="3" type="ORF">HNP49_000545</name>
</gene>
<name>A0A7X0BRC2_9PSED</name>
<proteinExistence type="predicted"/>
<dbReference type="Pfam" id="PF07589">
    <property type="entry name" value="PEP-CTERM"/>
    <property type="match status" value="1"/>
</dbReference>
<sequence length="187" mass="20221">MKRLLAAALLSTAAVNANALDFTFTGSLENRNEVAFFDFSLSSLTNNVRAWTDSFESGVNFDPIIAIWQQSGSDWLQVGQNDDNASVGPGQTYYDSGLSFASLAAGNYRLSVTPFSNFSNGSLLSQGFRFDSQPLTDHGRGDFFRVNLSNVDSAGPVSPVPEPETYAMLLAGLGLMVGFARRRKQQA</sequence>
<dbReference type="NCBIfam" id="TIGR02595">
    <property type="entry name" value="PEP_CTERM"/>
    <property type="match status" value="1"/>
</dbReference>
<evidence type="ECO:0000313" key="3">
    <source>
        <dbReference type="EMBL" id="MBB6340395.1"/>
    </source>
</evidence>
<feature type="signal peptide" evidence="1">
    <location>
        <begin position="1"/>
        <end position="19"/>
    </location>
</feature>
<evidence type="ECO:0000259" key="2">
    <source>
        <dbReference type="Pfam" id="PF07589"/>
    </source>
</evidence>
<organism evidence="3 4">
    <name type="scientific">Pseudomonas fluvialis</name>
    <dbReference type="NCBI Taxonomy" id="1793966"/>
    <lineage>
        <taxon>Bacteria</taxon>
        <taxon>Pseudomonadati</taxon>
        <taxon>Pseudomonadota</taxon>
        <taxon>Gammaproteobacteria</taxon>
        <taxon>Pseudomonadales</taxon>
        <taxon>Pseudomonadaceae</taxon>
        <taxon>Pseudomonas</taxon>
    </lineage>
</organism>
<dbReference type="RefSeq" id="WP_221445036.1">
    <property type="nucleotide sequence ID" value="NZ_JACHLL010000001.1"/>
</dbReference>
<dbReference type="InterPro" id="IPR013424">
    <property type="entry name" value="Ice-binding_C"/>
</dbReference>
<reference evidence="3 4" key="1">
    <citation type="submission" date="2020-08" db="EMBL/GenBank/DDBJ databases">
        <title>Functional genomics of gut bacteria from endangered species of beetles.</title>
        <authorList>
            <person name="Carlos-Shanley C."/>
        </authorList>
    </citation>
    <scope>NUCLEOTIDE SEQUENCE [LARGE SCALE GENOMIC DNA]</scope>
    <source>
        <strain evidence="3 4">S00202</strain>
    </source>
</reference>
<evidence type="ECO:0000256" key="1">
    <source>
        <dbReference type="SAM" id="SignalP"/>
    </source>
</evidence>
<dbReference type="EMBL" id="JACHLL010000001">
    <property type="protein sequence ID" value="MBB6340395.1"/>
    <property type="molecule type" value="Genomic_DNA"/>
</dbReference>
<dbReference type="Proteomes" id="UP000557193">
    <property type="component" value="Unassembled WGS sequence"/>
</dbReference>
<protein>
    <recommendedName>
        <fullName evidence="2">Ice-binding protein C-terminal domain-containing protein</fullName>
    </recommendedName>
</protein>
<keyword evidence="1" id="KW-0732">Signal</keyword>
<feature type="domain" description="Ice-binding protein C-terminal" evidence="2">
    <location>
        <begin position="159"/>
        <end position="184"/>
    </location>
</feature>
<accession>A0A7X0BRC2</accession>
<keyword evidence="4" id="KW-1185">Reference proteome</keyword>
<comment type="caution">
    <text evidence="3">The sequence shown here is derived from an EMBL/GenBank/DDBJ whole genome shotgun (WGS) entry which is preliminary data.</text>
</comment>
<feature type="chain" id="PRO_5031549522" description="Ice-binding protein C-terminal domain-containing protein" evidence="1">
    <location>
        <begin position="20"/>
        <end position="187"/>
    </location>
</feature>
<dbReference type="NCBIfam" id="NF038127">
    <property type="entry name" value="FDP_fam"/>
    <property type="match status" value="1"/>
</dbReference>
<evidence type="ECO:0000313" key="4">
    <source>
        <dbReference type="Proteomes" id="UP000557193"/>
    </source>
</evidence>
<dbReference type="AlphaFoldDB" id="A0A7X0BRC2"/>